<accession>A0A4Y7PLW0</accession>
<sequence>MPELREVYASYLLVKTFFQKHIHASWKVEGIWADGTDKEANNAPGSSRVAQGHVYELEPTHKVKRGCRKSQNSVWPPKFGSKPGTPADLSVVTALRLESVHTTARALVLNFGAMFLSLQYLTHTAPQFYTKDVWTDSICNVTKTVRGFRVAVAFAFKDYVLSFNSIDLVFHPTWALKREDLPHQHIDVVDNYMMFLLGVAYWVIENMAKSRKRLAVLAIRQANLVWPGVGSYTISEIFFLAGLSTSLTEKELVDSPSRLARLCEALYEYAVLSRENIWEFIRPAIRGGMLAPTQAQRVAYADWLFVFAKERVWVSKRMTSLLQNYQKKIAEYAQNLDIPWQLAGANLHDVFEPTFLARTLKRAGNLGHLIFGRTEWTTMVDRYNRNFPADQHILVSAGEDPLTKMFRERGLLDKETSLATEIYAPIFLSDREMKGSWQRTRMFYSEKQLWTLTPDLPTNCEGRSTSKMYEITGVERTDSLFQSIIDTNRVSIGPLEYCGNGVAVKRQARGENM</sequence>
<keyword evidence="2" id="KW-1185">Reference proteome</keyword>
<reference evidence="1 2" key="1">
    <citation type="submission" date="2018-06" db="EMBL/GenBank/DDBJ databases">
        <title>A transcriptomic atlas of mushroom development highlights an independent origin of complex multicellularity.</title>
        <authorList>
            <consortium name="DOE Joint Genome Institute"/>
            <person name="Krizsan K."/>
            <person name="Almasi E."/>
            <person name="Merenyi Z."/>
            <person name="Sahu N."/>
            <person name="Viragh M."/>
            <person name="Koszo T."/>
            <person name="Mondo S."/>
            <person name="Kiss B."/>
            <person name="Balint B."/>
            <person name="Kues U."/>
            <person name="Barry K."/>
            <person name="Hegedus J.C."/>
            <person name="Henrissat B."/>
            <person name="Johnson J."/>
            <person name="Lipzen A."/>
            <person name="Ohm R."/>
            <person name="Nagy I."/>
            <person name="Pangilinan J."/>
            <person name="Yan J."/>
            <person name="Xiong Y."/>
            <person name="Grigoriev I.V."/>
            <person name="Hibbett D.S."/>
            <person name="Nagy L.G."/>
        </authorList>
    </citation>
    <scope>NUCLEOTIDE SEQUENCE [LARGE SCALE GENOMIC DNA]</scope>
    <source>
        <strain evidence="1 2">SZMC22713</strain>
    </source>
</reference>
<proteinExistence type="predicted"/>
<organism evidence="1 2">
    <name type="scientific">Rickenella mellea</name>
    <dbReference type="NCBI Taxonomy" id="50990"/>
    <lineage>
        <taxon>Eukaryota</taxon>
        <taxon>Fungi</taxon>
        <taxon>Dikarya</taxon>
        <taxon>Basidiomycota</taxon>
        <taxon>Agaricomycotina</taxon>
        <taxon>Agaricomycetes</taxon>
        <taxon>Hymenochaetales</taxon>
        <taxon>Rickenellaceae</taxon>
        <taxon>Rickenella</taxon>
    </lineage>
</organism>
<name>A0A4Y7PLW0_9AGAM</name>
<dbReference type="AlphaFoldDB" id="A0A4Y7PLW0"/>
<dbReference type="Proteomes" id="UP000294933">
    <property type="component" value="Unassembled WGS sequence"/>
</dbReference>
<gene>
    <name evidence="1" type="ORF">BD410DRAFT_902077</name>
</gene>
<dbReference type="OrthoDB" id="2798109at2759"/>
<dbReference type="STRING" id="50990.A0A4Y7PLW0"/>
<evidence type="ECO:0000313" key="2">
    <source>
        <dbReference type="Proteomes" id="UP000294933"/>
    </source>
</evidence>
<dbReference type="VEuPathDB" id="FungiDB:BD410DRAFT_902077"/>
<evidence type="ECO:0000313" key="1">
    <source>
        <dbReference type="EMBL" id="TDL16414.1"/>
    </source>
</evidence>
<dbReference type="EMBL" id="ML170244">
    <property type="protein sequence ID" value="TDL16414.1"/>
    <property type="molecule type" value="Genomic_DNA"/>
</dbReference>
<protein>
    <submittedName>
        <fullName evidence="1">Uncharacterized protein</fullName>
    </submittedName>
</protein>